<keyword evidence="1" id="KW-0812">Transmembrane</keyword>
<evidence type="ECO:0000313" key="2">
    <source>
        <dbReference type="EMBL" id="AOM82073.1"/>
    </source>
</evidence>
<keyword evidence="1" id="KW-1133">Transmembrane helix</keyword>
<evidence type="ECO:0000256" key="1">
    <source>
        <dbReference type="SAM" id="Phobius"/>
    </source>
</evidence>
<gene>
    <name evidence="2" type="ORF">BBEV_0701</name>
</gene>
<dbReference type="PROSITE" id="PS51257">
    <property type="entry name" value="PROKAR_LIPOPROTEIN"/>
    <property type="match status" value="1"/>
</dbReference>
<dbReference type="EMBL" id="CP012502">
    <property type="protein sequence ID" value="AOM82073.1"/>
    <property type="molecule type" value="Genomic_DNA"/>
</dbReference>
<dbReference type="Proteomes" id="UP000094463">
    <property type="component" value="Chromosome"/>
</dbReference>
<accession>A0A1D7QST7</accession>
<keyword evidence="1" id="KW-0472">Membrane</keyword>
<keyword evidence="3" id="KW-1185">Reference proteome</keyword>
<dbReference type="KEGG" id="bbev:BBEV_0701"/>
<name>A0A1D7QST7_9BACI</name>
<dbReference type="AlphaFoldDB" id="A0A1D7QST7"/>
<organism evidence="2 3">
    <name type="scientific">Salisediminibacterium beveridgei</name>
    <dbReference type="NCBI Taxonomy" id="632773"/>
    <lineage>
        <taxon>Bacteria</taxon>
        <taxon>Bacillati</taxon>
        <taxon>Bacillota</taxon>
        <taxon>Bacilli</taxon>
        <taxon>Bacillales</taxon>
        <taxon>Bacillaceae</taxon>
        <taxon>Salisediminibacterium</taxon>
    </lineage>
</organism>
<feature type="transmembrane region" description="Helical" evidence="1">
    <location>
        <begin position="14"/>
        <end position="31"/>
    </location>
</feature>
<reference evidence="2 3" key="1">
    <citation type="submission" date="2015-08" db="EMBL/GenBank/DDBJ databases">
        <title>The complete genome sequence of Bacillus beveridgei MLTeJB.</title>
        <authorList>
            <person name="Hanson T.E."/>
            <person name="Mesa C."/>
            <person name="Basesman S.M."/>
            <person name="Oremland R.S."/>
        </authorList>
    </citation>
    <scope>NUCLEOTIDE SEQUENCE [LARGE SCALE GENOMIC DNA]</scope>
    <source>
        <strain evidence="2 3">MLTeJB</strain>
    </source>
</reference>
<sequence length="76" mass="8520">MEDHKEEAEHVKRLWMSLVLMMLAVVIAACGNNEATDYEAYDASDYNYALADSTGSEVNLFTEDEKGLYLYFTGVG</sequence>
<evidence type="ECO:0000313" key="3">
    <source>
        <dbReference type="Proteomes" id="UP000094463"/>
    </source>
</evidence>
<proteinExistence type="predicted"/>
<protein>
    <submittedName>
        <fullName evidence="2">Uncharacterized protein</fullName>
    </submittedName>
</protein>